<dbReference type="GO" id="GO:0005576">
    <property type="term" value="C:extracellular region"/>
    <property type="evidence" value="ECO:0007669"/>
    <property type="project" value="InterPro"/>
</dbReference>
<protein>
    <recommendedName>
        <fullName evidence="2">Chitin-binding type-3 domain-containing protein</fullName>
    </recommendedName>
</protein>
<name>A0A4V0YGY8_9MICO</name>
<feature type="domain" description="Chitin-binding type-3" evidence="2">
    <location>
        <begin position="123"/>
        <end position="167"/>
    </location>
</feature>
<dbReference type="SUPFAM" id="SSF51055">
    <property type="entry name" value="Carbohydrate binding domain"/>
    <property type="match status" value="2"/>
</dbReference>
<dbReference type="RefSeq" id="WP_129189556.1">
    <property type="nucleotide sequence ID" value="NZ_CP035491.1"/>
</dbReference>
<dbReference type="GO" id="GO:0004553">
    <property type="term" value="F:hydrolase activity, hydrolyzing O-glycosyl compounds"/>
    <property type="evidence" value="ECO:0007669"/>
    <property type="project" value="InterPro"/>
</dbReference>
<gene>
    <name evidence="3" type="ORF">ET445_05395</name>
</gene>
<dbReference type="CDD" id="cd12215">
    <property type="entry name" value="ChiC_BD"/>
    <property type="match status" value="2"/>
</dbReference>
<dbReference type="InterPro" id="IPR036573">
    <property type="entry name" value="CBM_sf_5/12"/>
</dbReference>
<evidence type="ECO:0000256" key="1">
    <source>
        <dbReference type="ARBA" id="ARBA00022801"/>
    </source>
</evidence>
<reference evidence="3 4" key="1">
    <citation type="submission" date="2019-01" db="EMBL/GenBank/DDBJ databases">
        <title>Genome sequencing of strain FW100M-8.</title>
        <authorList>
            <person name="Heo J."/>
            <person name="Kim S.-J."/>
            <person name="Kim J.-S."/>
            <person name="Hong S.-B."/>
            <person name="Kwon S.-W."/>
        </authorList>
    </citation>
    <scope>NUCLEOTIDE SEQUENCE [LARGE SCALE GENOMIC DNA]</scope>
    <source>
        <strain evidence="3 4">FW100M-8</strain>
    </source>
</reference>
<proteinExistence type="predicted"/>
<dbReference type="GO" id="GO:0030246">
    <property type="term" value="F:carbohydrate binding"/>
    <property type="evidence" value="ECO:0007669"/>
    <property type="project" value="InterPro"/>
</dbReference>
<feature type="domain" description="Chitin-binding type-3" evidence="2">
    <location>
        <begin position="178"/>
        <end position="221"/>
    </location>
</feature>
<keyword evidence="1" id="KW-0378">Hydrolase</keyword>
<dbReference type="InterPro" id="IPR003610">
    <property type="entry name" value="CBM5/12"/>
</dbReference>
<organism evidence="3 4">
    <name type="scientific">Agromyces protaetiae</name>
    <dbReference type="NCBI Taxonomy" id="2509455"/>
    <lineage>
        <taxon>Bacteria</taxon>
        <taxon>Bacillati</taxon>
        <taxon>Actinomycetota</taxon>
        <taxon>Actinomycetes</taxon>
        <taxon>Micrococcales</taxon>
        <taxon>Microbacteriaceae</taxon>
        <taxon>Agromyces</taxon>
    </lineage>
</organism>
<dbReference type="Gene3D" id="2.10.10.20">
    <property type="entry name" value="Carbohydrate-binding module superfamily 5/12"/>
    <property type="match status" value="2"/>
</dbReference>
<evidence type="ECO:0000313" key="4">
    <source>
        <dbReference type="Proteomes" id="UP000291259"/>
    </source>
</evidence>
<accession>A0A4V0YGY8</accession>
<keyword evidence="4" id="KW-1185">Reference proteome</keyword>
<dbReference type="AlphaFoldDB" id="A0A4V0YGY8"/>
<sequence length="224" mass="23812">MTLTGSTSHGVATAALTVTPAPTGVKLSTVTTRSQCVNDKPAVAVYAVNGEQVAVDIRLTTPFGDKKFTKVAPGAAVYAIFSATDASIVAGSSTAAAYYYANGRGHYQVYTVGYDAIDCAPKPPAYSASTVYTGGEFVTYDGRTFQAQWWTKGETPGATATGAWAEVGAPVTTSQGVFPSWTRSWIYVGGETVVYNGHLWKAKWWTRNQQPGDPYGPWQDLGRV</sequence>
<dbReference type="GO" id="GO:0005975">
    <property type="term" value="P:carbohydrate metabolic process"/>
    <property type="evidence" value="ECO:0007669"/>
    <property type="project" value="InterPro"/>
</dbReference>
<evidence type="ECO:0000313" key="3">
    <source>
        <dbReference type="EMBL" id="QAY72861.1"/>
    </source>
</evidence>
<dbReference type="Pfam" id="PF02839">
    <property type="entry name" value="CBM_5_12"/>
    <property type="match status" value="2"/>
</dbReference>
<dbReference type="KEGG" id="agf:ET445_05395"/>
<evidence type="ECO:0000259" key="2">
    <source>
        <dbReference type="SMART" id="SM00495"/>
    </source>
</evidence>
<dbReference type="EMBL" id="CP035491">
    <property type="protein sequence ID" value="QAY72861.1"/>
    <property type="molecule type" value="Genomic_DNA"/>
</dbReference>
<dbReference type="SMART" id="SM00495">
    <property type="entry name" value="ChtBD3"/>
    <property type="match status" value="2"/>
</dbReference>
<dbReference type="OrthoDB" id="99456at2"/>
<dbReference type="Proteomes" id="UP000291259">
    <property type="component" value="Chromosome"/>
</dbReference>